<evidence type="ECO:0000256" key="1">
    <source>
        <dbReference type="SAM" id="Phobius"/>
    </source>
</evidence>
<dbReference type="PANTHER" id="PTHR38043:SF1">
    <property type="entry name" value="PROTEIN HEMX"/>
    <property type="match status" value="1"/>
</dbReference>
<evidence type="ECO:0000313" key="3">
    <source>
        <dbReference type="Proteomes" id="UP000198651"/>
    </source>
</evidence>
<name>A0A0S4M295_9BURK</name>
<sequence>MADLSPESIDNKQEPKLSVLSFWVKIFFILLFVVGIFGIFFASNVLYEYVATNKHMIATLLNSDRFHASDLSNLSRRVREIDDQLNVLRSRYESSAELLNHYSDVHNTQVLVQIRDYVGVATSNLMWMSHPDRAVSILASAYLLSKGVADPAFSRLADLIKVKIDILKGLPLYGSDDFYAQMVYFKNTLDILRFVGYSSSNRIDKYNLHTDDSDPNSFWKSVWVQFQRKFHDFVRIYHESDPNLVLLTPEEKNFVMEMIHLHTLSLKLSWVIHDQNSYNSSLDKLSKFVDRYFDHDDNYNKFKDIIAKLYLIKFVPPEVINMSDIEHCIDHIQAAQKNLVLVPVESSKEVSA</sequence>
<dbReference type="AlphaFoldDB" id="A0A0S4M295"/>
<keyword evidence="1" id="KW-0472">Membrane</keyword>
<dbReference type="RefSeq" id="WP_092343090.1">
    <property type="nucleotide sequence ID" value="NZ_LN906597.1"/>
</dbReference>
<reference evidence="3" key="1">
    <citation type="submission" date="2015-11" db="EMBL/GenBank/DDBJ databases">
        <authorList>
            <person name="Seth-Smith H.M.B."/>
        </authorList>
    </citation>
    <scope>NUCLEOTIDE SEQUENCE [LARGE SCALE GENOMIC DNA]</scope>
    <source>
        <strain evidence="3">2013Ark11</strain>
    </source>
</reference>
<organism evidence="2 3">
    <name type="scientific">Candidatus Ichthyocystis hellenicum</name>
    <dbReference type="NCBI Taxonomy" id="1561003"/>
    <lineage>
        <taxon>Bacteria</taxon>
        <taxon>Pseudomonadati</taxon>
        <taxon>Pseudomonadota</taxon>
        <taxon>Betaproteobacteria</taxon>
        <taxon>Burkholderiales</taxon>
        <taxon>Candidatus Ichthyocystis</taxon>
    </lineage>
</organism>
<dbReference type="Pfam" id="PF04375">
    <property type="entry name" value="HemX"/>
    <property type="match status" value="1"/>
</dbReference>
<accession>A0A0S4M295</accession>
<dbReference type="PANTHER" id="PTHR38043">
    <property type="entry name" value="PROTEIN HEMX"/>
    <property type="match status" value="1"/>
</dbReference>
<dbReference type="EMBL" id="LN906597">
    <property type="protein sequence ID" value="CUT17806.1"/>
    <property type="molecule type" value="Genomic_DNA"/>
</dbReference>
<protein>
    <submittedName>
        <fullName evidence="2">Putative membrane protein, HemX domain</fullName>
    </submittedName>
</protein>
<keyword evidence="1" id="KW-0812">Transmembrane</keyword>
<dbReference type="STRING" id="1561003.Ark11_0987"/>
<dbReference type="Proteomes" id="UP000198651">
    <property type="component" value="Chromosome I"/>
</dbReference>
<keyword evidence="3" id="KW-1185">Reference proteome</keyword>
<dbReference type="InterPro" id="IPR007470">
    <property type="entry name" value="HemX"/>
</dbReference>
<evidence type="ECO:0000313" key="2">
    <source>
        <dbReference type="EMBL" id="CUT17806.1"/>
    </source>
</evidence>
<proteinExistence type="predicted"/>
<feature type="transmembrane region" description="Helical" evidence="1">
    <location>
        <begin position="20"/>
        <end position="47"/>
    </location>
</feature>
<gene>
    <name evidence="2" type="ORF">Ark11_0987</name>
</gene>
<keyword evidence="1" id="KW-1133">Transmembrane helix</keyword>
<dbReference type="OrthoDB" id="9867977at2"/>